<reference evidence="6 7" key="1">
    <citation type="submission" date="2018-04" db="EMBL/GenBank/DDBJ databases">
        <authorList>
            <person name="Hagen T."/>
        </authorList>
    </citation>
    <scope>NUCLEOTIDE SEQUENCE [LARGE SCALE GENOMIC DNA]</scope>
    <source>
        <strain evidence="6 7">TPD7009</strain>
    </source>
</reference>
<dbReference type="Gene3D" id="3.90.1590.10">
    <property type="entry name" value="glutathione-dependent formaldehyde- activating enzyme (gfa)"/>
    <property type="match status" value="1"/>
</dbReference>
<dbReference type="SUPFAM" id="SSF51316">
    <property type="entry name" value="Mss4-like"/>
    <property type="match status" value="1"/>
</dbReference>
<dbReference type="EMBL" id="QDFR01000001">
    <property type="protein sequence ID" value="PVE56856.1"/>
    <property type="molecule type" value="Genomic_DNA"/>
</dbReference>
<dbReference type="RefSeq" id="WP_116492127.1">
    <property type="nucleotide sequence ID" value="NZ_QDFR01000001.1"/>
</dbReference>
<protein>
    <submittedName>
        <fullName evidence="6">Ribulose phosphate epimerase</fullName>
    </submittedName>
</protein>
<comment type="caution">
    <text evidence="6">The sequence shown here is derived from an EMBL/GenBank/DDBJ whole genome shotgun (WGS) entry which is preliminary data.</text>
</comment>
<evidence type="ECO:0000313" key="7">
    <source>
        <dbReference type="Proteomes" id="UP000244335"/>
    </source>
</evidence>
<proteinExistence type="inferred from homology"/>
<evidence type="ECO:0000256" key="1">
    <source>
        <dbReference type="ARBA" id="ARBA00005495"/>
    </source>
</evidence>
<dbReference type="AlphaFoldDB" id="A0AA92HAV0"/>
<evidence type="ECO:0000256" key="4">
    <source>
        <dbReference type="ARBA" id="ARBA00023239"/>
    </source>
</evidence>
<name>A0AA92HAV0_RHIRH</name>
<organism evidence="6 7">
    <name type="scientific">Rhizobium rhizogenes</name>
    <name type="common">Agrobacterium rhizogenes</name>
    <dbReference type="NCBI Taxonomy" id="359"/>
    <lineage>
        <taxon>Bacteria</taxon>
        <taxon>Pseudomonadati</taxon>
        <taxon>Pseudomonadota</taxon>
        <taxon>Alphaproteobacteria</taxon>
        <taxon>Hyphomicrobiales</taxon>
        <taxon>Rhizobiaceae</taxon>
        <taxon>Rhizobium/Agrobacterium group</taxon>
        <taxon>Rhizobium</taxon>
    </lineage>
</organism>
<accession>A0AA92HAV0</accession>
<dbReference type="Pfam" id="PF04828">
    <property type="entry name" value="GFA"/>
    <property type="match status" value="1"/>
</dbReference>
<dbReference type="PROSITE" id="PS51891">
    <property type="entry name" value="CENP_V_GFA"/>
    <property type="match status" value="1"/>
</dbReference>
<dbReference type="GO" id="GO:0016846">
    <property type="term" value="F:carbon-sulfur lyase activity"/>
    <property type="evidence" value="ECO:0007669"/>
    <property type="project" value="InterPro"/>
</dbReference>
<feature type="domain" description="CENP-V/GFA" evidence="5">
    <location>
        <begin position="5"/>
        <end position="114"/>
    </location>
</feature>
<keyword evidence="3" id="KW-0862">Zinc</keyword>
<dbReference type="GO" id="GO:0046872">
    <property type="term" value="F:metal ion binding"/>
    <property type="evidence" value="ECO:0007669"/>
    <property type="project" value="UniProtKB-KW"/>
</dbReference>
<gene>
    <name evidence="6" type="ORF">DC430_03590</name>
</gene>
<comment type="similarity">
    <text evidence="1">Belongs to the Gfa family.</text>
</comment>
<evidence type="ECO:0000259" key="5">
    <source>
        <dbReference type="PROSITE" id="PS51891"/>
    </source>
</evidence>
<evidence type="ECO:0000256" key="2">
    <source>
        <dbReference type="ARBA" id="ARBA00022723"/>
    </source>
</evidence>
<evidence type="ECO:0000313" key="6">
    <source>
        <dbReference type="EMBL" id="PVE56856.1"/>
    </source>
</evidence>
<keyword evidence="4" id="KW-0456">Lyase</keyword>
<dbReference type="InterPro" id="IPR006913">
    <property type="entry name" value="CENP-V/GFA"/>
</dbReference>
<dbReference type="InterPro" id="IPR011057">
    <property type="entry name" value="Mss4-like_sf"/>
</dbReference>
<dbReference type="Proteomes" id="UP000244335">
    <property type="component" value="Unassembled WGS sequence"/>
</dbReference>
<keyword evidence="2" id="KW-0479">Metal-binding</keyword>
<dbReference type="PANTHER" id="PTHR33337">
    <property type="entry name" value="GFA DOMAIN-CONTAINING PROTEIN"/>
    <property type="match status" value="1"/>
</dbReference>
<sequence>MTKIRTGGCLCGSIRFETRAVPRNAHTCSCEICQRHSGATSLTWVEFNAEDVVWIGSGGAPSTYRSSDYSSRAFCAACGSTLGAIDDEPVVALVWASFDDRDDEALRPHAHSFEDVCPVWAKMPIMTSGE</sequence>
<dbReference type="PANTHER" id="PTHR33337:SF40">
    <property type="entry name" value="CENP-V_GFA DOMAIN-CONTAINING PROTEIN-RELATED"/>
    <property type="match status" value="1"/>
</dbReference>
<evidence type="ECO:0000256" key="3">
    <source>
        <dbReference type="ARBA" id="ARBA00022833"/>
    </source>
</evidence>